<evidence type="ECO:0000313" key="4">
    <source>
        <dbReference type="Proteomes" id="UP000005824"/>
    </source>
</evidence>
<dbReference type="InterPro" id="IPR050190">
    <property type="entry name" value="UPF0213_domain"/>
</dbReference>
<dbReference type="SUPFAM" id="SSF82771">
    <property type="entry name" value="GIY-YIG endonuclease"/>
    <property type="match status" value="1"/>
</dbReference>
<accession>B4D8F2</accession>
<evidence type="ECO:0000259" key="2">
    <source>
        <dbReference type="PROSITE" id="PS50164"/>
    </source>
</evidence>
<evidence type="ECO:0000256" key="1">
    <source>
        <dbReference type="ARBA" id="ARBA00007435"/>
    </source>
</evidence>
<dbReference type="RefSeq" id="WP_006982513.1">
    <property type="nucleotide sequence ID" value="NZ_ABVL01000021.1"/>
</dbReference>
<dbReference type="InterPro" id="IPR035901">
    <property type="entry name" value="GIY-YIG_endonuc_sf"/>
</dbReference>
<protein>
    <submittedName>
        <fullName evidence="3">Excinuclease ABC C subunit domain protein</fullName>
    </submittedName>
</protein>
<reference evidence="3 4" key="1">
    <citation type="journal article" date="2011" name="J. Bacteriol.">
        <title>Genome sequence of Chthoniobacter flavus Ellin428, an aerobic heterotrophic soil bacterium.</title>
        <authorList>
            <person name="Kant R."/>
            <person name="van Passel M.W."/>
            <person name="Palva A."/>
            <person name="Lucas S."/>
            <person name="Lapidus A."/>
            <person name="Glavina Del Rio T."/>
            <person name="Dalin E."/>
            <person name="Tice H."/>
            <person name="Bruce D."/>
            <person name="Goodwin L."/>
            <person name="Pitluck S."/>
            <person name="Larimer F.W."/>
            <person name="Land M.L."/>
            <person name="Hauser L."/>
            <person name="Sangwan P."/>
            <person name="de Vos W.M."/>
            <person name="Janssen P.H."/>
            <person name="Smidt H."/>
        </authorList>
    </citation>
    <scope>NUCLEOTIDE SEQUENCE [LARGE SCALE GENOMIC DNA]</scope>
    <source>
        <strain evidence="3 4">Ellin428</strain>
    </source>
</reference>
<dbReference type="Gene3D" id="3.40.1440.10">
    <property type="entry name" value="GIY-YIG endonuclease"/>
    <property type="match status" value="1"/>
</dbReference>
<comment type="caution">
    <text evidence="3">The sequence shown here is derived from an EMBL/GenBank/DDBJ whole genome shotgun (WGS) entry which is preliminary data.</text>
</comment>
<keyword evidence="4" id="KW-1185">Reference proteome</keyword>
<evidence type="ECO:0000313" key="3">
    <source>
        <dbReference type="EMBL" id="EDY17345.1"/>
    </source>
</evidence>
<organism evidence="3 4">
    <name type="scientific">Chthoniobacter flavus Ellin428</name>
    <dbReference type="NCBI Taxonomy" id="497964"/>
    <lineage>
        <taxon>Bacteria</taxon>
        <taxon>Pseudomonadati</taxon>
        <taxon>Verrucomicrobiota</taxon>
        <taxon>Spartobacteria</taxon>
        <taxon>Chthoniobacterales</taxon>
        <taxon>Chthoniobacteraceae</taxon>
        <taxon>Chthoniobacter</taxon>
    </lineage>
</organism>
<dbReference type="InterPro" id="IPR000305">
    <property type="entry name" value="GIY-YIG_endonuc"/>
</dbReference>
<dbReference type="Proteomes" id="UP000005824">
    <property type="component" value="Unassembled WGS sequence"/>
</dbReference>
<dbReference type="Pfam" id="PF01541">
    <property type="entry name" value="GIY-YIG"/>
    <property type="match status" value="1"/>
</dbReference>
<feature type="domain" description="GIY-YIG" evidence="2">
    <location>
        <begin position="3"/>
        <end position="79"/>
    </location>
</feature>
<name>B4D8F2_9BACT</name>
<dbReference type="PROSITE" id="PS50164">
    <property type="entry name" value="GIY_YIG"/>
    <property type="match status" value="1"/>
</dbReference>
<proteinExistence type="inferred from homology"/>
<dbReference type="PANTHER" id="PTHR34477:SF5">
    <property type="entry name" value="BSL5627 PROTEIN"/>
    <property type="match status" value="1"/>
</dbReference>
<dbReference type="InParanoid" id="B4D8F2"/>
<dbReference type="CDD" id="cd10448">
    <property type="entry name" value="GIY-YIG_unchar_3"/>
    <property type="match status" value="1"/>
</dbReference>
<dbReference type="SMART" id="SM00465">
    <property type="entry name" value="GIYc"/>
    <property type="match status" value="1"/>
</dbReference>
<dbReference type="eggNOG" id="COG2827">
    <property type="taxonomic scope" value="Bacteria"/>
</dbReference>
<sequence length="96" mass="11662">MNREYYVYILTDKGRKTLYIGVTNDLPTRLWQHRNPEKASFSQRYHCIVLVYYEQFPDPLSAIAREKQLKGWRREKKNALIETMNPRWEELSADWP</sequence>
<gene>
    <name evidence="3" type="ORF">CfE428DRAFT_5192</name>
</gene>
<dbReference type="EMBL" id="ABVL01000021">
    <property type="protein sequence ID" value="EDY17345.1"/>
    <property type="molecule type" value="Genomic_DNA"/>
</dbReference>
<dbReference type="PANTHER" id="PTHR34477">
    <property type="entry name" value="UPF0213 PROTEIN YHBQ"/>
    <property type="match status" value="1"/>
</dbReference>
<comment type="similarity">
    <text evidence="1">Belongs to the UPF0213 family.</text>
</comment>
<dbReference type="AlphaFoldDB" id="B4D8F2"/>